<dbReference type="InterPro" id="IPR002397">
    <property type="entry name" value="Cyt_P450_B"/>
</dbReference>
<dbReference type="InterPro" id="IPR001128">
    <property type="entry name" value="Cyt_P450"/>
</dbReference>
<dbReference type="GO" id="GO:0005506">
    <property type="term" value="F:iron ion binding"/>
    <property type="evidence" value="ECO:0007669"/>
    <property type="project" value="InterPro"/>
</dbReference>
<comment type="caution">
    <text evidence="3">The sequence shown here is derived from an EMBL/GenBank/DDBJ whole genome shotgun (WGS) entry which is preliminary data.</text>
</comment>
<dbReference type="PRINTS" id="PR00359">
    <property type="entry name" value="BP450"/>
</dbReference>
<dbReference type="GO" id="GO:0016705">
    <property type="term" value="F:oxidoreductase activity, acting on paired donors, with incorporation or reduction of molecular oxygen"/>
    <property type="evidence" value="ECO:0007669"/>
    <property type="project" value="InterPro"/>
</dbReference>
<dbReference type="GO" id="GO:0020037">
    <property type="term" value="F:heme binding"/>
    <property type="evidence" value="ECO:0007669"/>
    <property type="project" value="InterPro"/>
</dbReference>
<dbReference type="PANTHER" id="PTHR46696:SF6">
    <property type="entry name" value="P450, PUTATIVE (EUROFUNG)-RELATED"/>
    <property type="match status" value="1"/>
</dbReference>
<dbReference type="PANTHER" id="PTHR46696">
    <property type="entry name" value="P450, PUTATIVE (EUROFUNG)-RELATED"/>
    <property type="match status" value="1"/>
</dbReference>
<dbReference type="InterPro" id="IPR036396">
    <property type="entry name" value="Cyt_P450_sf"/>
</dbReference>
<dbReference type="EMBL" id="JAAMOW010000008">
    <property type="protein sequence ID" value="NGY06247.1"/>
    <property type="molecule type" value="Genomic_DNA"/>
</dbReference>
<gene>
    <name evidence="3" type="ORF">G7Y85_15850</name>
</gene>
<sequence>MSSAGMAHQMKKPEHVPEALVYAFDYNTDADYCRDPHARAADLAKNAPPIFWTPFNGGHWMVQGHAAVHEALRDFATFSSEHFSPAAFDAMMAELPEEERVPAPIPICIDPPQHARLRQPLYSTFSPKSVLAREREIRALAERLVDGIAAQGRCEFQHAIADVYPVEIFLGMFGLPVEKEREYRELAKKHLSVITPDLSENMLMMQAIGAVMRDTISERREHPRNDIISMLWSLELEGEPMTLDLMLSYCVILFIAGLDTVVNALGFGVRHLAVDHVLQRKLRADPSLIPAATEEILRRYAFVAPIRLVKKDHDFHGAPMKEGERVMMFIPSASVDGSVYHKPTEFDMHRENNTHMAFGAGPHYCLGVHLARLELKVMYETLLNRLPEFRLDPEQPPTFHGSIIAGPSTIHLLWDV</sequence>
<keyword evidence="4" id="KW-1185">Reference proteome</keyword>
<name>A0A6M2BWE6_9GAMM</name>
<keyword evidence="2" id="KW-0560">Oxidoreductase</keyword>
<dbReference type="SUPFAM" id="SSF48264">
    <property type="entry name" value="Cytochrome P450"/>
    <property type="match status" value="1"/>
</dbReference>
<evidence type="ECO:0000256" key="1">
    <source>
        <dbReference type="ARBA" id="ARBA00010617"/>
    </source>
</evidence>
<keyword evidence="2" id="KW-0479">Metal-binding</keyword>
<proteinExistence type="inferred from homology"/>
<dbReference type="InterPro" id="IPR017972">
    <property type="entry name" value="Cyt_P450_CS"/>
</dbReference>
<protein>
    <submittedName>
        <fullName evidence="3">Cytochrome P450</fullName>
    </submittedName>
</protein>
<evidence type="ECO:0000256" key="2">
    <source>
        <dbReference type="RuleBase" id="RU000461"/>
    </source>
</evidence>
<dbReference type="GO" id="GO:0004497">
    <property type="term" value="F:monooxygenase activity"/>
    <property type="evidence" value="ECO:0007669"/>
    <property type="project" value="UniProtKB-KW"/>
</dbReference>
<dbReference type="PROSITE" id="PS00086">
    <property type="entry name" value="CYTOCHROME_P450"/>
    <property type="match status" value="1"/>
</dbReference>
<evidence type="ECO:0000313" key="3">
    <source>
        <dbReference type="EMBL" id="NGY06247.1"/>
    </source>
</evidence>
<organism evidence="3 4">
    <name type="scientific">Solimonas terrae</name>
    <dbReference type="NCBI Taxonomy" id="1396819"/>
    <lineage>
        <taxon>Bacteria</taxon>
        <taxon>Pseudomonadati</taxon>
        <taxon>Pseudomonadota</taxon>
        <taxon>Gammaproteobacteria</taxon>
        <taxon>Nevskiales</taxon>
        <taxon>Nevskiaceae</taxon>
        <taxon>Solimonas</taxon>
    </lineage>
</organism>
<keyword evidence="2" id="KW-0349">Heme</keyword>
<keyword evidence="2" id="KW-0408">Iron</keyword>
<dbReference type="RefSeq" id="WP_166259369.1">
    <property type="nucleotide sequence ID" value="NZ_JAAMOW010000008.1"/>
</dbReference>
<dbReference type="Gene3D" id="1.10.630.10">
    <property type="entry name" value="Cytochrome P450"/>
    <property type="match status" value="1"/>
</dbReference>
<dbReference type="Proteomes" id="UP000472676">
    <property type="component" value="Unassembled WGS sequence"/>
</dbReference>
<comment type="similarity">
    <text evidence="1 2">Belongs to the cytochrome P450 family.</text>
</comment>
<dbReference type="AlphaFoldDB" id="A0A6M2BWE6"/>
<reference evidence="3 4" key="1">
    <citation type="journal article" date="2014" name="Int. J. Syst. Evol. Microbiol.">
        <title>Solimonas terrae sp. nov., isolated from soil.</title>
        <authorList>
            <person name="Kim S.J."/>
            <person name="Moon J.Y."/>
            <person name="Weon H.Y."/>
            <person name="Ahn J.H."/>
            <person name="Chen W.M."/>
            <person name="Kwon S.W."/>
        </authorList>
    </citation>
    <scope>NUCLEOTIDE SEQUENCE [LARGE SCALE GENOMIC DNA]</scope>
    <source>
        <strain evidence="3 4">KIS83-12</strain>
    </source>
</reference>
<evidence type="ECO:0000313" key="4">
    <source>
        <dbReference type="Proteomes" id="UP000472676"/>
    </source>
</evidence>
<dbReference type="Pfam" id="PF00067">
    <property type="entry name" value="p450"/>
    <property type="match status" value="1"/>
</dbReference>
<keyword evidence="2" id="KW-0503">Monooxygenase</keyword>
<dbReference type="PRINTS" id="PR00385">
    <property type="entry name" value="P450"/>
</dbReference>
<accession>A0A6M2BWE6</accession>